<reference evidence="2 3" key="1">
    <citation type="journal article" date="2021" name="Sci. Rep.">
        <title>Chromosome anchoring in Senegalese sole (Solea senegalensis) reveals sex-associated markers and genome rearrangements in flatfish.</title>
        <authorList>
            <person name="Guerrero-Cozar I."/>
            <person name="Gomez-Garrido J."/>
            <person name="Berbel C."/>
            <person name="Martinez-Blanch J.F."/>
            <person name="Alioto T."/>
            <person name="Claros M.G."/>
            <person name="Gagnaire P.A."/>
            <person name="Manchado M."/>
        </authorList>
    </citation>
    <scope>NUCLEOTIDE SEQUENCE [LARGE SCALE GENOMIC DNA]</scope>
    <source>
        <strain evidence="2">Sse05_10M</strain>
    </source>
</reference>
<feature type="region of interest" description="Disordered" evidence="1">
    <location>
        <begin position="116"/>
        <end position="139"/>
    </location>
</feature>
<evidence type="ECO:0000313" key="2">
    <source>
        <dbReference type="EMBL" id="KAG7501939.1"/>
    </source>
</evidence>
<accession>A0AAV6RBD0</accession>
<dbReference type="EMBL" id="JAGKHQ010000012">
    <property type="protein sequence ID" value="KAG7501939.1"/>
    <property type="molecule type" value="Genomic_DNA"/>
</dbReference>
<comment type="caution">
    <text evidence="2">The sequence shown here is derived from an EMBL/GenBank/DDBJ whole genome shotgun (WGS) entry which is preliminary data.</text>
</comment>
<protein>
    <submittedName>
        <fullName evidence="2">Uncharacterized protein</fullName>
    </submittedName>
</protein>
<dbReference type="AlphaFoldDB" id="A0AAV6RBD0"/>
<keyword evidence="3" id="KW-1185">Reference proteome</keyword>
<dbReference type="Proteomes" id="UP000693946">
    <property type="component" value="Linkage Group LG2"/>
</dbReference>
<feature type="compositionally biased region" description="Basic residues" evidence="1">
    <location>
        <begin position="127"/>
        <end position="139"/>
    </location>
</feature>
<sequence>MLIYSADNVTRTSFSLAPLIRLSRRPRVWRKTNNRFPETRQNDPDWISRESLLFKGHRPEVMQGVPVRTPRRPCASLPKTSASPGPPPRQGTAKCHLDPLQSGVSSCVSLCCLSSQGGQVEDEAKTKRTLSRRHKKKKI</sequence>
<evidence type="ECO:0000256" key="1">
    <source>
        <dbReference type="SAM" id="MobiDB-lite"/>
    </source>
</evidence>
<feature type="region of interest" description="Disordered" evidence="1">
    <location>
        <begin position="58"/>
        <end position="97"/>
    </location>
</feature>
<name>A0AAV6RBD0_SOLSE</name>
<gene>
    <name evidence="2" type="ORF">JOB18_010222</name>
</gene>
<evidence type="ECO:0000313" key="3">
    <source>
        <dbReference type="Proteomes" id="UP000693946"/>
    </source>
</evidence>
<organism evidence="2 3">
    <name type="scientific">Solea senegalensis</name>
    <name type="common">Senegalese sole</name>
    <dbReference type="NCBI Taxonomy" id="28829"/>
    <lineage>
        <taxon>Eukaryota</taxon>
        <taxon>Metazoa</taxon>
        <taxon>Chordata</taxon>
        <taxon>Craniata</taxon>
        <taxon>Vertebrata</taxon>
        <taxon>Euteleostomi</taxon>
        <taxon>Actinopterygii</taxon>
        <taxon>Neopterygii</taxon>
        <taxon>Teleostei</taxon>
        <taxon>Neoteleostei</taxon>
        <taxon>Acanthomorphata</taxon>
        <taxon>Carangaria</taxon>
        <taxon>Pleuronectiformes</taxon>
        <taxon>Pleuronectoidei</taxon>
        <taxon>Soleidae</taxon>
        <taxon>Solea</taxon>
    </lineage>
</organism>
<proteinExistence type="predicted"/>